<comment type="caution">
    <text evidence="2">The sequence shown here is derived from an EMBL/GenBank/DDBJ whole genome shotgun (WGS) entry which is preliminary data.</text>
</comment>
<dbReference type="OrthoDB" id="9816377at2"/>
<keyword evidence="3" id="KW-1185">Reference proteome</keyword>
<gene>
    <name evidence="2" type="ORF">I568_01925</name>
</gene>
<proteinExistence type="predicted"/>
<organism evidence="2 3">
    <name type="scientific">Enterococcus columbae DSM 7374 = ATCC 51263</name>
    <dbReference type="NCBI Taxonomy" id="1121865"/>
    <lineage>
        <taxon>Bacteria</taxon>
        <taxon>Bacillati</taxon>
        <taxon>Bacillota</taxon>
        <taxon>Bacilli</taxon>
        <taxon>Lactobacillales</taxon>
        <taxon>Enterococcaceae</taxon>
        <taxon>Enterococcus</taxon>
    </lineage>
</organism>
<name>S0K5W3_9ENTE</name>
<dbReference type="EMBL" id="ASWJ01000009">
    <property type="protein sequence ID" value="EOW80225.1"/>
    <property type="molecule type" value="Genomic_DNA"/>
</dbReference>
<dbReference type="Proteomes" id="UP000014113">
    <property type="component" value="Unassembled WGS sequence"/>
</dbReference>
<keyword evidence="1" id="KW-1133">Transmembrane helix</keyword>
<evidence type="ECO:0008006" key="4">
    <source>
        <dbReference type="Google" id="ProtNLM"/>
    </source>
</evidence>
<feature type="transmembrane region" description="Helical" evidence="1">
    <location>
        <begin position="48"/>
        <end position="65"/>
    </location>
</feature>
<evidence type="ECO:0000313" key="3">
    <source>
        <dbReference type="Proteomes" id="UP000014113"/>
    </source>
</evidence>
<dbReference type="STRING" id="1121865.OMW_01311"/>
<dbReference type="PATRIC" id="fig|1121865.3.peg.1274"/>
<keyword evidence="1" id="KW-0472">Membrane</keyword>
<accession>S0K5W3</accession>
<dbReference type="AlphaFoldDB" id="S0K5W3"/>
<sequence length="146" mass="17428">MEKKVVYLSLSIGLYCFLASLWVIFSIYKNKIGYLNRIESYYIHDFETLPAFLCSVGLFVWFKNIKIQYNRWINMCASSTFVVYIIHQVPIFYENLWNDLFAFERFASEKYFFVYFILAVAVIFIVCVIIDQICLNLSKSYYRGII</sequence>
<keyword evidence="1" id="KW-0812">Transmembrane</keyword>
<evidence type="ECO:0000313" key="2">
    <source>
        <dbReference type="EMBL" id="EOW80225.1"/>
    </source>
</evidence>
<feature type="transmembrane region" description="Helical" evidence="1">
    <location>
        <begin position="7"/>
        <end position="28"/>
    </location>
</feature>
<evidence type="ECO:0000256" key="1">
    <source>
        <dbReference type="SAM" id="Phobius"/>
    </source>
</evidence>
<dbReference type="eggNOG" id="COG3274">
    <property type="taxonomic scope" value="Bacteria"/>
</dbReference>
<feature type="transmembrane region" description="Helical" evidence="1">
    <location>
        <begin position="72"/>
        <end position="93"/>
    </location>
</feature>
<reference evidence="2 3" key="1">
    <citation type="submission" date="2013-03" db="EMBL/GenBank/DDBJ databases">
        <title>The Genome Sequence of Enterococcus columbae ATCC_51263 (PacBio/Illumina hybrid assembly).</title>
        <authorList>
            <consortium name="The Broad Institute Genomics Platform"/>
            <consortium name="The Broad Institute Genome Sequencing Center for Infectious Disease"/>
            <person name="Earl A."/>
            <person name="Russ C."/>
            <person name="Gilmore M."/>
            <person name="Surin D."/>
            <person name="Walker B."/>
            <person name="Young S."/>
            <person name="Zeng Q."/>
            <person name="Gargeya S."/>
            <person name="Fitzgerald M."/>
            <person name="Haas B."/>
            <person name="Abouelleil A."/>
            <person name="Allen A.W."/>
            <person name="Alvarado L."/>
            <person name="Arachchi H.M."/>
            <person name="Berlin A.M."/>
            <person name="Chapman S.B."/>
            <person name="Gainer-Dewar J."/>
            <person name="Goldberg J."/>
            <person name="Griggs A."/>
            <person name="Gujja S."/>
            <person name="Hansen M."/>
            <person name="Howarth C."/>
            <person name="Imamovic A."/>
            <person name="Ireland A."/>
            <person name="Larimer J."/>
            <person name="McCowan C."/>
            <person name="Murphy C."/>
            <person name="Pearson M."/>
            <person name="Poon T.W."/>
            <person name="Priest M."/>
            <person name="Roberts A."/>
            <person name="Saif S."/>
            <person name="Shea T."/>
            <person name="Sisk P."/>
            <person name="Sykes S."/>
            <person name="Wortman J."/>
            <person name="Nusbaum C."/>
            <person name="Birren B."/>
        </authorList>
    </citation>
    <scope>NUCLEOTIDE SEQUENCE [LARGE SCALE GENOMIC DNA]</scope>
    <source>
        <strain evidence="2 3">ATCC 51263</strain>
    </source>
</reference>
<protein>
    <recommendedName>
        <fullName evidence="4">Acyltransferase 3 domain-containing protein</fullName>
    </recommendedName>
</protein>
<feature type="transmembrane region" description="Helical" evidence="1">
    <location>
        <begin position="113"/>
        <end position="135"/>
    </location>
</feature>